<dbReference type="Proteomes" id="UP001596432">
    <property type="component" value="Unassembled WGS sequence"/>
</dbReference>
<keyword evidence="3" id="KW-1185">Reference proteome</keyword>
<comment type="caution">
    <text evidence="2">The sequence shown here is derived from an EMBL/GenBank/DDBJ whole genome shotgun (WGS) entry which is preliminary data.</text>
</comment>
<dbReference type="EMBL" id="JBHTAS010000001">
    <property type="protein sequence ID" value="MFC7140572.1"/>
    <property type="molecule type" value="Genomic_DNA"/>
</dbReference>
<reference evidence="2 3" key="1">
    <citation type="journal article" date="2019" name="Int. J. Syst. Evol. Microbiol.">
        <title>The Global Catalogue of Microorganisms (GCM) 10K type strain sequencing project: providing services to taxonomists for standard genome sequencing and annotation.</title>
        <authorList>
            <consortium name="The Broad Institute Genomics Platform"/>
            <consortium name="The Broad Institute Genome Sequencing Center for Infectious Disease"/>
            <person name="Wu L."/>
            <person name="Ma J."/>
        </authorList>
    </citation>
    <scope>NUCLEOTIDE SEQUENCE [LARGE SCALE GENOMIC DNA]</scope>
    <source>
        <strain evidence="2 3">XZYJT29</strain>
    </source>
</reference>
<sequence length="214" mass="23083">MTTPDEGDTTDTHSASFDRRTVLKMAGGTALTVSLVSGTASAHRSKFFGCERVSTGTDGDFAVVSVDGGYECREMENEGPLEDVPWNWDAHSYVATEGEAVVGFMAENEVRGDDRANEGCWLCVNPNACAEDRYDSAEQIREELDNMTCGPCGSDVNISVGCEPAAEPGDDETGSEPGDESGATDDATDSPDEFQGLVRQLEHLFRQVGFEFRR</sequence>
<feature type="compositionally biased region" description="Acidic residues" evidence="1">
    <location>
        <begin position="168"/>
        <end position="192"/>
    </location>
</feature>
<organism evidence="2 3">
    <name type="scientific">Halosimplex aquaticum</name>
    <dbReference type="NCBI Taxonomy" id="3026162"/>
    <lineage>
        <taxon>Archaea</taxon>
        <taxon>Methanobacteriati</taxon>
        <taxon>Methanobacteriota</taxon>
        <taxon>Stenosarchaea group</taxon>
        <taxon>Halobacteria</taxon>
        <taxon>Halobacteriales</taxon>
        <taxon>Haloarculaceae</taxon>
        <taxon>Halosimplex</taxon>
    </lineage>
</organism>
<name>A0ABD5XZL8_9EURY</name>
<protein>
    <recommendedName>
        <fullName evidence="4">Tat (Twin-arginine translocation) pathway signal sequence</fullName>
    </recommendedName>
</protein>
<dbReference type="GeneID" id="78820868"/>
<accession>A0ABD5XZL8</accession>
<gene>
    <name evidence="2" type="ORF">ACFQMA_12140</name>
</gene>
<evidence type="ECO:0000313" key="3">
    <source>
        <dbReference type="Proteomes" id="UP001596432"/>
    </source>
</evidence>
<evidence type="ECO:0000256" key="1">
    <source>
        <dbReference type="SAM" id="MobiDB-lite"/>
    </source>
</evidence>
<dbReference type="InterPro" id="IPR006311">
    <property type="entry name" value="TAT_signal"/>
</dbReference>
<proteinExistence type="predicted"/>
<evidence type="ECO:0000313" key="2">
    <source>
        <dbReference type="EMBL" id="MFC7140572.1"/>
    </source>
</evidence>
<dbReference type="AlphaFoldDB" id="A0ABD5XZL8"/>
<dbReference type="RefSeq" id="WP_274326127.1">
    <property type="nucleotide sequence ID" value="NZ_CP118158.1"/>
</dbReference>
<feature type="region of interest" description="Disordered" evidence="1">
    <location>
        <begin position="161"/>
        <end position="194"/>
    </location>
</feature>
<evidence type="ECO:0008006" key="4">
    <source>
        <dbReference type="Google" id="ProtNLM"/>
    </source>
</evidence>
<dbReference type="PROSITE" id="PS51318">
    <property type="entry name" value="TAT"/>
    <property type="match status" value="1"/>
</dbReference>